<dbReference type="GO" id="GO:0003723">
    <property type="term" value="F:RNA binding"/>
    <property type="evidence" value="ECO:0007669"/>
    <property type="project" value="TreeGrafter"/>
</dbReference>
<feature type="compositionally biased region" description="Low complexity" evidence="1">
    <location>
        <begin position="494"/>
        <end position="529"/>
    </location>
</feature>
<name>W9YAS6_9EURO</name>
<feature type="region of interest" description="Disordered" evidence="1">
    <location>
        <begin position="419"/>
        <end position="587"/>
    </location>
</feature>
<organism evidence="3 4">
    <name type="scientific">Capronia epimyces CBS 606.96</name>
    <dbReference type="NCBI Taxonomy" id="1182542"/>
    <lineage>
        <taxon>Eukaryota</taxon>
        <taxon>Fungi</taxon>
        <taxon>Dikarya</taxon>
        <taxon>Ascomycota</taxon>
        <taxon>Pezizomycotina</taxon>
        <taxon>Eurotiomycetes</taxon>
        <taxon>Chaetothyriomycetidae</taxon>
        <taxon>Chaetothyriales</taxon>
        <taxon>Herpotrichiellaceae</taxon>
        <taxon>Capronia</taxon>
    </lineage>
</organism>
<dbReference type="AlphaFoldDB" id="W9YAS6"/>
<dbReference type="InterPro" id="IPR018812">
    <property type="entry name" value="SAK_HAD"/>
</dbReference>
<comment type="caution">
    <text evidence="3">The sequence shown here is derived from an EMBL/GenBank/DDBJ whole genome shotgun (WGS) entry which is preliminary data.</text>
</comment>
<dbReference type="GO" id="GO:0008649">
    <property type="term" value="F:rRNA methyltransferase activity"/>
    <property type="evidence" value="ECO:0007669"/>
    <property type="project" value="TreeGrafter"/>
</dbReference>
<dbReference type="GO" id="GO:1990259">
    <property type="term" value="F:histone H2AQ104 methyltransferase activity"/>
    <property type="evidence" value="ECO:0007669"/>
    <property type="project" value="TreeGrafter"/>
</dbReference>
<accession>W9YAS6</accession>
<dbReference type="eggNOG" id="ENOG502S30I">
    <property type="taxonomic scope" value="Eukaryota"/>
</dbReference>
<dbReference type="OrthoDB" id="5596992at2759"/>
<feature type="compositionally biased region" description="Basic and acidic residues" evidence="1">
    <location>
        <begin position="443"/>
        <end position="465"/>
    </location>
</feature>
<dbReference type="GeneID" id="19167144"/>
<keyword evidence="4" id="KW-1185">Reference proteome</keyword>
<evidence type="ECO:0000313" key="4">
    <source>
        <dbReference type="Proteomes" id="UP000019478"/>
    </source>
</evidence>
<dbReference type="Proteomes" id="UP000019478">
    <property type="component" value="Unassembled WGS sequence"/>
</dbReference>
<sequence>MKFSYSITSLKRWSCKSKDIPSVATIKAIHVYDFDNTLFSSPLPNPQIWSPPAVGMLQAYDTLAYGGWWHDSSILAATGEGIEKEEPRAWEGWWNETIVQLVEMSTQSKGVLTVLLTGRSETDFANLVNRIVTAKGLDFDLVVLKPEAGPSGQRFESTMGFKQEFLKELVFTYKNAEELRIYEDRPKHVKGFRDYFERLNKSLLSHPADQPPPPRKPINAEVVHVCELKSALHAETEVEVVQRAISRHNHAVATGGPNPTRSVRKQLKIVEQFSYFGYLISQTDSARLITLCNAAPHLIDSGEVRLLASSILITPYYPHRDILKKVGGRGKKVTWQVTGIAKFEDRIWAARVAPVSETQIYTQDPTPLVVLAIRKGSRQVDAARIQNWQPVAPEKAFMLETTVGDKVMLKIEEVDSPVHNVSGGARKNQNALEVDGGNKRKYMHEESDYRSKENYPRAAGGDRGDGAPWPAKHGSNSGGGRFSQRNYMSKSQFNNRANSNMAGGRNNNNANTNPNNNHQGQNTNTRQRGSGTGTGSAGRGKTGGAGGSGGSGNRGPAGYKSLDDYGPGNYDGATDLKTGSGEMVMNY</sequence>
<evidence type="ECO:0000313" key="3">
    <source>
        <dbReference type="EMBL" id="EXJ89947.1"/>
    </source>
</evidence>
<feature type="domain" description="Swiss Army Knife RNA repair protein HAD" evidence="2">
    <location>
        <begin position="41"/>
        <end position="250"/>
    </location>
</feature>
<proteinExistence type="predicted"/>
<protein>
    <recommendedName>
        <fullName evidence="2">Swiss Army Knife RNA repair protein HAD domain-containing protein</fullName>
    </recommendedName>
</protein>
<gene>
    <name evidence="3" type="ORF">A1O3_03014</name>
</gene>
<dbReference type="PANTHER" id="PTHR10335">
    <property type="entry name" value="RRNA 2-O-METHYLTRANSFERASE FIBRILLARIN"/>
    <property type="match status" value="1"/>
</dbReference>
<dbReference type="PANTHER" id="PTHR10335:SF23">
    <property type="entry name" value="OB FOLD-CONTAINING PROTEIN, NUCLEIC ACID BINDING"/>
    <property type="match status" value="1"/>
</dbReference>
<reference evidence="3 4" key="1">
    <citation type="submission" date="2013-03" db="EMBL/GenBank/DDBJ databases">
        <title>The Genome Sequence of Capronia epimyces CBS 606.96.</title>
        <authorList>
            <consortium name="The Broad Institute Genomics Platform"/>
            <person name="Cuomo C."/>
            <person name="de Hoog S."/>
            <person name="Gorbushina A."/>
            <person name="Walker B."/>
            <person name="Young S.K."/>
            <person name="Zeng Q."/>
            <person name="Gargeya S."/>
            <person name="Fitzgerald M."/>
            <person name="Haas B."/>
            <person name="Abouelleil A."/>
            <person name="Allen A.W."/>
            <person name="Alvarado L."/>
            <person name="Arachchi H.M."/>
            <person name="Berlin A.M."/>
            <person name="Chapman S.B."/>
            <person name="Gainer-Dewar J."/>
            <person name="Goldberg J."/>
            <person name="Griggs A."/>
            <person name="Gujja S."/>
            <person name="Hansen M."/>
            <person name="Howarth C."/>
            <person name="Imamovic A."/>
            <person name="Ireland A."/>
            <person name="Larimer J."/>
            <person name="McCowan C."/>
            <person name="Murphy C."/>
            <person name="Pearson M."/>
            <person name="Poon T.W."/>
            <person name="Priest M."/>
            <person name="Roberts A."/>
            <person name="Saif S."/>
            <person name="Shea T."/>
            <person name="Sisk P."/>
            <person name="Sykes S."/>
            <person name="Wortman J."/>
            <person name="Nusbaum C."/>
            <person name="Birren B."/>
        </authorList>
    </citation>
    <scope>NUCLEOTIDE SEQUENCE [LARGE SCALE GENOMIC DNA]</scope>
    <source>
        <strain evidence="3 4">CBS 606.96</strain>
    </source>
</reference>
<dbReference type="GO" id="GO:0032040">
    <property type="term" value="C:small-subunit processome"/>
    <property type="evidence" value="ECO:0007669"/>
    <property type="project" value="TreeGrafter"/>
</dbReference>
<dbReference type="GO" id="GO:0031428">
    <property type="term" value="C:box C/D methylation guide snoRNP complex"/>
    <property type="evidence" value="ECO:0007669"/>
    <property type="project" value="TreeGrafter"/>
</dbReference>
<evidence type="ECO:0000256" key="1">
    <source>
        <dbReference type="SAM" id="MobiDB-lite"/>
    </source>
</evidence>
<dbReference type="EMBL" id="AMGY01000002">
    <property type="protein sequence ID" value="EXJ89947.1"/>
    <property type="molecule type" value="Genomic_DNA"/>
</dbReference>
<dbReference type="RefSeq" id="XP_007731344.1">
    <property type="nucleotide sequence ID" value="XM_007733154.1"/>
</dbReference>
<feature type="compositionally biased region" description="Polar residues" evidence="1">
    <location>
        <begin position="483"/>
        <end position="493"/>
    </location>
</feature>
<dbReference type="GO" id="GO:0000494">
    <property type="term" value="P:box C/D sno(s)RNA 3'-end processing"/>
    <property type="evidence" value="ECO:0007669"/>
    <property type="project" value="TreeGrafter"/>
</dbReference>
<evidence type="ECO:0000259" key="2">
    <source>
        <dbReference type="Pfam" id="PF10307"/>
    </source>
</evidence>
<feature type="compositionally biased region" description="Gly residues" evidence="1">
    <location>
        <begin position="530"/>
        <end position="555"/>
    </location>
</feature>
<dbReference type="HOGENOM" id="CLU_022771_0_1_1"/>
<dbReference type="Pfam" id="PF10307">
    <property type="entry name" value="HAD_SAK_1"/>
    <property type="match status" value="1"/>
</dbReference>